<proteinExistence type="predicted"/>
<name>A0ABV3DJW3_9ACTN</name>
<evidence type="ECO:0000313" key="2">
    <source>
        <dbReference type="Proteomes" id="UP001551482"/>
    </source>
</evidence>
<organism evidence="1 2">
    <name type="scientific">Streptodolium elevatio</name>
    <dbReference type="NCBI Taxonomy" id="3157996"/>
    <lineage>
        <taxon>Bacteria</taxon>
        <taxon>Bacillati</taxon>
        <taxon>Actinomycetota</taxon>
        <taxon>Actinomycetes</taxon>
        <taxon>Kitasatosporales</taxon>
        <taxon>Streptomycetaceae</taxon>
        <taxon>Streptodolium</taxon>
    </lineage>
</organism>
<evidence type="ECO:0000313" key="1">
    <source>
        <dbReference type="EMBL" id="MEU8136045.1"/>
    </source>
</evidence>
<dbReference type="Proteomes" id="UP001551482">
    <property type="component" value="Unassembled WGS sequence"/>
</dbReference>
<gene>
    <name evidence="1" type="ORF">AB0C36_21340</name>
</gene>
<sequence>MAAECTRCEDPLWSTPPEERTAAQWDEFDHLNALRVDPWRDRSGEDRYARIAAERRTTTPAAAVRSTT</sequence>
<reference evidence="1 2" key="1">
    <citation type="submission" date="2024-06" db="EMBL/GenBank/DDBJ databases">
        <title>The Natural Products Discovery Center: Release of the First 8490 Sequenced Strains for Exploring Actinobacteria Biosynthetic Diversity.</title>
        <authorList>
            <person name="Kalkreuter E."/>
            <person name="Kautsar S.A."/>
            <person name="Yang D."/>
            <person name="Bader C.D."/>
            <person name="Teijaro C.N."/>
            <person name="Fluegel L."/>
            <person name="Davis C.M."/>
            <person name="Simpson J.R."/>
            <person name="Lauterbach L."/>
            <person name="Steele A.D."/>
            <person name="Gui C."/>
            <person name="Meng S."/>
            <person name="Li G."/>
            <person name="Viehrig K."/>
            <person name="Ye F."/>
            <person name="Su P."/>
            <person name="Kiefer A.F."/>
            <person name="Nichols A."/>
            <person name="Cepeda A.J."/>
            <person name="Yan W."/>
            <person name="Fan B."/>
            <person name="Jiang Y."/>
            <person name="Adhikari A."/>
            <person name="Zheng C.-J."/>
            <person name="Schuster L."/>
            <person name="Cowan T.M."/>
            <person name="Smanski M.J."/>
            <person name="Chevrette M.G."/>
            <person name="De Carvalho L.P.S."/>
            <person name="Shen B."/>
        </authorList>
    </citation>
    <scope>NUCLEOTIDE SEQUENCE [LARGE SCALE GENOMIC DNA]</scope>
    <source>
        <strain evidence="1 2">NPDC048946</strain>
    </source>
</reference>
<dbReference type="EMBL" id="JBEZFP010000055">
    <property type="protein sequence ID" value="MEU8136045.1"/>
    <property type="molecule type" value="Genomic_DNA"/>
</dbReference>
<protein>
    <submittedName>
        <fullName evidence="1">Uncharacterized protein</fullName>
    </submittedName>
</protein>
<comment type="caution">
    <text evidence="1">The sequence shown here is derived from an EMBL/GenBank/DDBJ whole genome shotgun (WGS) entry which is preliminary data.</text>
</comment>
<dbReference type="RefSeq" id="WP_358356268.1">
    <property type="nucleotide sequence ID" value="NZ_JBEZFP010000055.1"/>
</dbReference>
<accession>A0ABV3DJW3</accession>
<keyword evidence="2" id="KW-1185">Reference proteome</keyword>